<comment type="caution">
    <text evidence="1">The sequence shown here is derived from an EMBL/GenBank/DDBJ whole genome shotgun (WGS) entry which is preliminary data.</text>
</comment>
<dbReference type="RefSeq" id="WP_009625726.1">
    <property type="nucleotide sequence ID" value="NZ_VBTY01000019.1"/>
</dbReference>
<name>A0A9X4M9R1_9CYAN</name>
<reference evidence="1" key="1">
    <citation type="submission" date="2019-05" db="EMBL/GenBank/DDBJ databases">
        <title>Whole genome sequencing of Pseudanabaena catenata USMAC16.</title>
        <authorList>
            <person name="Khan Z."/>
            <person name="Omar W.M."/>
            <person name="Convey P."/>
            <person name="Merican F."/>
            <person name="Najimudin N."/>
        </authorList>
    </citation>
    <scope>NUCLEOTIDE SEQUENCE</scope>
    <source>
        <strain evidence="1">USMAC16</strain>
    </source>
</reference>
<gene>
    <name evidence="1" type="ORF">FEV09_03815</name>
</gene>
<evidence type="ECO:0000313" key="1">
    <source>
        <dbReference type="EMBL" id="MDG3493676.1"/>
    </source>
</evidence>
<sequence>MLNKITQNINIKSSKDQHHQITCLYRNEGETVEILRISHAGIIFWEKAIFPNQCIQFSAPRDALLEIHAGFTCSAIHADTIPCVQLAIIGMDMGREVSDIREMRQEFRQDIFATVA</sequence>
<dbReference type="Proteomes" id="UP001152872">
    <property type="component" value="Unassembled WGS sequence"/>
</dbReference>
<dbReference type="InterPro" id="IPR014964">
    <property type="entry name" value="DUF1830"/>
</dbReference>
<dbReference type="Pfam" id="PF08865">
    <property type="entry name" value="DUF1830"/>
    <property type="match status" value="1"/>
</dbReference>
<proteinExistence type="predicted"/>
<dbReference type="AlphaFoldDB" id="A0A9X4M9R1"/>
<keyword evidence="2" id="KW-1185">Reference proteome</keyword>
<protein>
    <submittedName>
        <fullName evidence="1">DUF1830 domain-containing protein</fullName>
    </submittedName>
</protein>
<evidence type="ECO:0000313" key="2">
    <source>
        <dbReference type="Proteomes" id="UP001152872"/>
    </source>
</evidence>
<accession>A0A9X4M9R1</accession>
<organism evidence="1 2">
    <name type="scientific">Pseudanabaena catenata USMAC16</name>
    <dbReference type="NCBI Taxonomy" id="1855837"/>
    <lineage>
        <taxon>Bacteria</taxon>
        <taxon>Bacillati</taxon>
        <taxon>Cyanobacteriota</taxon>
        <taxon>Cyanophyceae</taxon>
        <taxon>Pseudanabaenales</taxon>
        <taxon>Pseudanabaenaceae</taxon>
        <taxon>Pseudanabaena</taxon>
    </lineage>
</organism>
<dbReference type="EMBL" id="VBTY01000019">
    <property type="protein sequence ID" value="MDG3493676.1"/>
    <property type="molecule type" value="Genomic_DNA"/>
</dbReference>